<dbReference type="KEGG" id="vg:40088705"/>
<proteinExistence type="predicted"/>
<reference evidence="1 2" key="1">
    <citation type="submission" date="2017-06" db="EMBL/GenBank/DDBJ databases">
        <authorList>
            <person name="Kim H.J."/>
            <person name="Triplett B.A."/>
        </authorList>
    </citation>
    <scope>NUCLEOTIDE SEQUENCE [LARGE SCALE GENOMIC DNA]</scope>
</reference>
<dbReference type="EMBL" id="MF403008">
    <property type="protein sequence ID" value="AUZ95441.1"/>
    <property type="molecule type" value="Genomic_DNA"/>
</dbReference>
<dbReference type="GeneID" id="40088705"/>
<evidence type="ECO:0000313" key="2">
    <source>
        <dbReference type="Proteomes" id="UP000223025"/>
    </source>
</evidence>
<evidence type="ECO:0000313" key="1">
    <source>
        <dbReference type="EMBL" id="AUZ95441.1"/>
    </source>
</evidence>
<dbReference type="RefSeq" id="YP_009612367.1">
    <property type="nucleotide sequence ID" value="NC_042013.1"/>
</dbReference>
<protein>
    <submittedName>
        <fullName evidence="1">Uncharacterized protein</fullName>
    </submittedName>
</protein>
<dbReference type="Proteomes" id="UP000223025">
    <property type="component" value="Segment"/>
</dbReference>
<sequence>MESRGGVDTEYAVEANRLSTRTIKQSVVFSIDDTNVSG</sequence>
<organism evidence="1 2">
    <name type="scientific">Agrobacterium phage Atu_ph07</name>
    <dbReference type="NCBI Taxonomy" id="2024264"/>
    <lineage>
        <taxon>Viruses</taxon>
        <taxon>Duplodnaviria</taxon>
        <taxon>Heunggongvirae</taxon>
        <taxon>Uroviricota</taxon>
        <taxon>Caudoviricetes</taxon>
        <taxon>Polybotosvirus</taxon>
        <taxon>Polybotosvirus Atuph07</taxon>
    </lineage>
</organism>
<keyword evidence="2" id="KW-1185">Reference proteome</keyword>
<accession>A0A2L0V0Z5</accession>
<name>A0A2L0V0Z5_9CAUD</name>